<feature type="transmembrane region" description="Helical" evidence="1">
    <location>
        <begin position="124"/>
        <end position="146"/>
    </location>
</feature>
<feature type="transmembrane region" description="Helical" evidence="1">
    <location>
        <begin position="6"/>
        <end position="26"/>
    </location>
</feature>
<evidence type="ECO:0000313" key="3">
    <source>
        <dbReference type="Proteomes" id="UP000051955"/>
    </source>
</evidence>
<dbReference type="GO" id="GO:0042802">
    <property type="term" value="F:identical protein binding"/>
    <property type="evidence" value="ECO:0007669"/>
    <property type="project" value="TreeGrafter"/>
</dbReference>
<dbReference type="EMBL" id="AZDV01000006">
    <property type="protein sequence ID" value="KRK95698.1"/>
    <property type="molecule type" value="Genomic_DNA"/>
</dbReference>
<comment type="caution">
    <text evidence="2">The sequence shown here is derived from an EMBL/GenBank/DDBJ whole genome shotgun (WGS) entry which is preliminary data.</text>
</comment>
<dbReference type="PANTHER" id="PTHR40448:SF1">
    <property type="entry name" value="TWO-COMPONENT SENSOR HISTIDINE KINASE"/>
    <property type="match status" value="1"/>
</dbReference>
<dbReference type="PANTHER" id="PTHR40448">
    <property type="entry name" value="TWO-COMPONENT SENSOR HISTIDINE KINASE"/>
    <property type="match status" value="1"/>
</dbReference>
<dbReference type="RefSeq" id="WP_057802057.1">
    <property type="nucleotide sequence ID" value="NZ_AZDV01000006.1"/>
</dbReference>
<name>A0A0R1LU15_9LACO</name>
<proteinExistence type="predicted"/>
<feature type="transmembrane region" description="Helical" evidence="1">
    <location>
        <begin position="62"/>
        <end position="80"/>
    </location>
</feature>
<evidence type="ECO:0000313" key="2">
    <source>
        <dbReference type="EMBL" id="KRK95698.1"/>
    </source>
</evidence>
<dbReference type="Proteomes" id="UP000051955">
    <property type="component" value="Unassembled WGS sequence"/>
</dbReference>
<keyword evidence="1" id="KW-1133">Transmembrane helix</keyword>
<dbReference type="OrthoDB" id="1652078at2"/>
<feature type="transmembrane region" description="Helical" evidence="1">
    <location>
        <begin position="166"/>
        <end position="186"/>
    </location>
</feature>
<evidence type="ECO:0000256" key="1">
    <source>
        <dbReference type="SAM" id="Phobius"/>
    </source>
</evidence>
<organism evidence="2 3">
    <name type="scientific">Levilactobacillus acidifarinae DSM 19394 = JCM 15949</name>
    <dbReference type="NCBI Taxonomy" id="1423715"/>
    <lineage>
        <taxon>Bacteria</taxon>
        <taxon>Bacillati</taxon>
        <taxon>Bacillota</taxon>
        <taxon>Bacilli</taxon>
        <taxon>Lactobacillales</taxon>
        <taxon>Lactobacillaceae</taxon>
        <taxon>Levilactobacillus</taxon>
    </lineage>
</organism>
<gene>
    <name evidence="2" type="ORF">FD25_GL000113</name>
</gene>
<keyword evidence="1" id="KW-0812">Transmembrane</keyword>
<feature type="transmembrane region" description="Helical" evidence="1">
    <location>
        <begin position="87"/>
        <end position="104"/>
    </location>
</feature>
<dbReference type="PATRIC" id="fig|1423715.3.peg.116"/>
<dbReference type="STRING" id="1423715.FD25_GL000113"/>
<protein>
    <submittedName>
        <fullName evidence="2">Signal transduction protein</fullName>
    </submittedName>
</protein>
<feature type="transmembrane region" description="Helical" evidence="1">
    <location>
        <begin position="192"/>
        <end position="218"/>
    </location>
</feature>
<reference evidence="2 3" key="1">
    <citation type="journal article" date="2015" name="Genome Announc.">
        <title>Expanding the biotechnology potential of lactobacilli through comparative genomics of 213 strains and associated genera.</title>
        <authorList>
            <person name="Sun Z."/>
            <person name="Harris H.M."/>
            <person name="McCann A."/>
            <person name="Guo C."/>
            <person name="Argimon S."/>
            <person name="Zhang W."/>
            <person name="Yang X."/>
            <person name="Jeffery I.B."/>
            <person name="Cooney J.C."/>
            <person name="Kagawa T.F."/>
            <person name="Liu W."/>
            <person name="Song Y."/>
            <person name="Salvetti E."/>
            <person name="Wrobel A."/>
            <person name="Rasinkangas P."/>
            <person name="Parkhill J."/>
            <person name="Rea M.C."/>
            <person name="O'Sullivan O."/>
            <person name="Ritari J."/>
            <person name="Douillard F.P."/>
            <person name="Paul Ross R."/>
            <person name="Yang R."/>
            <person name="Briner A.E."/>
            <person name="Felis G.E."/>
            <person name="de Vos W.M."/>
            <person name="Barrangou R."/>
            <person name="Klaenhammer T.R."/>
            <person name="Caufield P.W."/>
            <person name="Cui Y."/>
            <person name="Zhang H."/>
            <person name="O'Toole P.W."/>
        </authorList>
    </citation>
    <scope>NUCLEOTIDE SEQUENCE [LARGE SCALE GENOMIC DNA]</scope>
    <source>
        <strain evidence="2 3">DSM 19394</strain>
    </source>
</reference>
<keyword evidence="1" id="KW-0472">Membrane</keyword>
<dbReference type="AlphaFoldDB" id="A0A0R1LU15"/>
<sequence length="442" mass="50418">MLAVTVPSFWLADFVMGFWFVYFQYYWLPQLRVRHFSAYALGLAAAYATVDSWFMVFTQHALFTSLPALMLVGGECLLLVPHNRRYLPVFVSMTILAYLLIEFVDTVSLTVTMLLTNVHFMNTLMGNAVTLTFDSVFFTLTLLGAFSTQAPIENLVQSMLGRDVEYLFLSLMSIMMLVFSLFEYSLQALDGSVGYLVFLMGISGVLMLGFTLSAYILVQSHLQVEHTHAQLQDKRFRDQYEAELHRQVVLVRQFQHDYQNMLLGLGGYLAAHDYAGFRQLYIDIRSRWTTSNAADLTIDDLANIPKIGVRYEVYHQYLEARRLGVDMYVNTPEPLTLTIEALRQLARIVTRTFPIVLPYAAQMQPAMVSLELLDTQYDVRFQLTFPVGDHAQVTAAHQLTSTQGQLDFSQVTQNLTLDTSMVLQVKRHWGQLEIVLPKNGQN</sequence>
<feature type="transmembrane region" description="Helical" evidence="1">
    <location>
        <begin position="38"/>
        <end position="56"/>
    </location>
</feature>
<keyword evidence="3" id="KW-1185">Reference proteome</keyword>
<accession>A0A0R1LU15</accession>